<protein>
    <submittedName>
        <fullName evidence="2">Enoyl-CoA hydratase/isomerase family protein</fullName>
    </submittedName>
</protein>
<reference evidence="2" key="1">
    <citation type="submission" date="2020-12" db="EMBL/GenBank/DDBJ databases">
        <title>Bacterial novel species Flavobacterium sp. SE-1-e isolated from soil.</title>
        <authorList>
            <person name="Jung H.-Y."/>
        </authorList>
    </citation>
    <scope>NUCLEOTIDE SEQUENCE</scope>
    <source>
        <strain evidence="2">SE-1-e</strain>
    </source>
</reference>
<dbReference type="PANTHER" id="PTHR42964:SF1">
    <property type="entry name" value="POLYKETIDE BIOSYNTHESIS ENOYL-COA HYDRATASE PKSH-RELATED"/>
    <property type="match status" value="1"/>
</dbReference>
<keyword evidence="3" id="KW-1185">Reference proteome</keyword>
<dbReference type="InterPro" id="IPR051683">
    <property type="entry name" value="Enoyl-CoA_Hydratase/Isomerase"/>
</dbReference>
<evidence type="ECO:0000256" key="1">
    <source>
        <dbReference type="ARBA" id="ARBA00005254"/>
    </source>
</evidence>
<dbReference type="EMBL" id="JAEHFV010000008">
    <property type="protein sequence ID" value="MBK0371043.1"/>
    <property type="molecule type" value="Genomic_DNA"/>
</dbReference>
<dbReference type="GO" id="GO:0003824">
    <property type="term" value="F:catalytic activity"/>
    <property type="evidence" value="ECO:0007669"/>
    <property type="project" value="UniProtKB-ARBA"/>
</dbReference>
<evidence type="ECO:0000313" key="2">
    <source>
        <dbReference type="EMBL" id="MBK0371043.1"/>
    </source>
</evidence>
<gene>
    <name evidence="2" type="ORF">I5M07_14505</name>
</gene>
<comment type="caution">
    <text evidence="2">The sequence shown here is derived from an EMBL/GenBank/DDBJ whole genome shotgun (WGS) entry which is preliminary data.</text>
</comment>
<dbReference type="PANTHER" id="PTHR42964">
    <property type="entry name" value="ENOYL-COA HYDRATASE"/>
    <property type="match status" value="1"/>
</dbReference>
<name>A0A934UKY2_9FLAO</name>
<dbReference type="Gene3D" id="3.90.226.10">
    <property type="entry name" value="2-enoyl-CoA Hydratase, Chain A, domain 1"/>
    <property type="match status" value="1"/>
</dbReference>
<dbReference type="CDD" id="cd06558">
    <property type="entry name" value="crotonase-like"/>
    <property type="match status" value="1"/>
</dbReference>
<dbReference type="Pfam" id="PF00378">
    <property type="entry name" value="ECH_1"/>
    <property type="match status" value="1"/>
</dbReference>
<dbReference type="InterPro" id="IPR001753">
    <property type="entry name" value="Enoyl-CoA_hydra/iso"/>
</dbReference>
<evidence type="ECO:0000313" key="3">
    <source>
        <dbReference type="Proteomes" id="UP000609172"/>
    </source>
</evidence>
<dbReference type="Proteomes" id="UP000609172">
    <property type="component" value="Unassembled WGS sequence"/>
</dbReference>
<dbReference type="RefSeq" id="WP_200107168.1">
    <property type="nucleotide sequence ID" value="NZ_JAEHFV010000008.1"/>
</dbReference>
<accession>A0A934UKY2</accession>
<organism evidence="2 3">
    <name type="scientific">Flavobacterium agrisoli</name>
    <dbReference type="NCBI Taxonomy" id="2793066"/>
    <lineage>
        <taxon>Bacteria</taxon>
        <taxon>Pseudomonadati</taxon>
        <taxon>Bacteroidota</taxon>
        <taxon>Flavobacteriia</taxon>
        <taxon>Flavobacteriales</taxon>
        <taxon>Flavobacteriaceae</taxon>
        <taxon>Flavobacterium</taxon>
    </lineage>
</organism>
<sequence>MSTASTSGSIQTAIHNSIATVTFYHPLGNSFPAALLQKLASEFDDLSQNAAVKVIVLQSKGATVFCAGASFDELLAVKNEEEGKVFFSGFAHLILAMISCSKIIIGRVQAKAVGGGVGIIAACDYVVAASESSLKLSELSIGIGPFVIEPVVSYKIGKTNFAKMCLEAKQWHTADWAQQNGLFSKVVAKEQVDDAVLQLANELASFNPEALFEIKKIIWNETHHWKELLFERAKISGQLVLSDFTKNALLAFKK</sequence>
<dbReference type="SUPFAM" id="SSF52096">
    <property type="entry name" value="ClpP/crotonase"/>
    <property type="match status" value="1"/>
</dbReference>
<proteinExistence type="inferred from homology"/>
<comment type="similarity">
    <text evidence="1">Belongs to the enoyl-CoA hydratase/isomerase family.</text>
</comment>
<dbReference type="AlphaFoldDB" id="A0A934UKY2"/>
<dbReference type="InterPro" id="IPR029045">
    <property type="entry name" value="ClpP/crotonase-like_dom_sf"/>
</dbReference>